<dbReference type="InterPro" id="IPR017850">
    <property type="entry name" value="Alkaline_phosphatase_core_sf"/>
</dbReference>
<comment type="catalytic activity">
    <reaction evidence="4">
        <text>alpha-D-ribose 1-phosphate = D-ribose 5-phosphate</text>
        <dbReference type="Rhea" id="RHEA:18793"/>
        <dbReference type="ChEBI" id="CHEBI:57720"/>
        <dbReference type="ChEBI" id="CHEBI:78346"/>
        <dbReference type="EC" id="5.4.2.7"/>
    </reaction>
</comment>
<dbReference type="PIRSF" id="PIRSF001491">
    <property type="entry name" value="Ppentomutase"/>
    <property type="match status" value="1"/>
</dbReference>
<dbReference type="SUPFAM" id="SSF143856">
    <property type="entry name" value="DeoB insert domain-like"/>
    <property type="match status" value="1"/>
</dbReference>
<dbReference type="InterPro" id="IPR006124">
    <property type="entry name" value="Metalloenzyme"/>
</dbReference>
<sequence length="403" mass="43107">MSRAFLVVLDSVGIGGAPDADQYFNDGLPDTGACTLGHIADACAQGRSDDGRQGPLHLPHMGALGLFHALELGCGTPKAGLCPASPTGRWGAATEVSKGKDTPSGHWELAGLPVPWDWHYFPKTTPAFPQEITDLVCEIAGVDGILGNCHGSGTAMIDVYGEEHLKTGYPICYTSVDSVFQIAAHEETFGLNRLLQLCETLAPHLHKLRLGRVIARPFVGGPGNFIRTPNRHDYAMALPAPVLTNWVQDAGRRVYAVGKIGDIFSMTGIDEVRKGPDEVLMRHLSDLVDEAEDGSLTFANFVEFDSLYGHRRDIAGYARHLEWFDAELGKLLARLRPGDMLLLTADHGNDPSWHGSDHTRERVPVVIAGLGAGSVGQVGFVDVGASIAAHLGVPSQGPGKSFL</sequence>
<comment type="subcellular location">
    <subcellularLocation>
        <location evidence="4">Cytoplasm</location>
    </subcellularLocation>
</comment>
<evidence type="ECO:0000256" key="2">
    <source>
        <dbReference type="ARBA" id="ARBA00022723"/>
    </source>
</evidence>
<dbReference type="InterPro" id="IPR010045">
    <property type="entry name" value="DeoB"/>
</dbReference>
<evidence type="ECO:0000256" key="5">
    <source>
        <dbReference type="NCBIfam" id="TIGR01696"/>
    </source>
</evidence>
<keyword evidence="2 4" id="KW-0479">Metal-binding</keyword>
<comment type="pathway">
    <text evidence="4">Carbohydrate degradation; 2-deoxy-D-ribose 1-phosphate degradation; D-glyceraldehyde 3-phosphate and acetaldehyde from 2-deoxy-alpha-D-ribose 1-phosphate: step 1/2.</text>
</comment>
<dbReference type="RefSeq" id="WP_282302133.1">
    <property type="nucleotide sequence ID" value="NZ_CP124616.1"/>
</dbReference>
<dbReference type="HAMAP" id="MF_00740">
    <property type="entry name" value="Phosphopentomut"/>
    <property type="match status" value="1"/>
</dbReference>
<dbReference type="Gene3D" id="3.30.70.1250">
    <property type="entry name" value="Phosphopentomutase"/>
    <property type="match status" value="1"/>
</dbReference>
<comment type="function">
    <text evidence="4">Isomerase that catalyzes the conversion of deoxy-ribose 1-phosphate (dRib-1-P) and ribose 1-phosphate (Rib-1-P) to deoxy-ribose 5-phosphate (dRib-5-P) and ribose 5-phosphate (Rib-5-P), respectively.</text>
</comment>
<dbReference type="GO" id="GO:0008973">
    <property type="term" value="F:phosphopentomutase activity"/>
    <property type="evidence" value="ECO:0007669"/>
    <property type="project" value="UniProtKB-EC"/>
</dbReference>
<dbReference type="EC" id="5.4.2.7" evidence="4 5"/>
<dbReference type="PANTHER" id="PTHR21110:SF0">
    <property type="entry name" value="PHOSPHOPENTOMUTASE"/>
    <property type="match status" value="1"/>
</dbReference>
<evidence type="ECO:0000256" key="3">
    <source>
        <dbReference type="ARBA" id="ARBA00023211"/>
    </source>
</evidence>
<dbReference type="Pfam" id="PF01676">
    <property type="entry name" value="Metalloenzyme"/>
    <property type="match status" value="1"/>
</dbReference>
<keyword evidence="4" id="KW-0963">Cytoplasm</keyword>
<evidence type="ECO:0000256" key="4">
    <source>
        <dbReference type="HAMAP-Rule" id="MF_00740"/>
    </source>
</evidence>
<comment type="catalytic activity">
    <reaction evidence="4">
        <text>2-deoxy-alpha-D-ribose 1-phosphate = 2-deoxy-D-ribose 5-phosphate</text>
        <dbReference type="Rhea" id="RHEA:27658"/>
        <dbReference type="ChEBI" id="CHEBI:57259"/>
        <dbReference type="ChEBI" id="CHEBI:62877"/>
        <dbReference type="EC" id="5.4.2.7"/>
    </reaction>
</comment>
<dbReference type="SUPFAM" id="SSF53649">
    <property type="entry name" value="Alkaline phosphatase-like"/>
    <property type="match status" value="1"/>
</dbReference>
<dbReference type="PANTHER" id="PTHR21110">
    <property type="entry name" value="PHOSPHOPENTOMUTASE"/>
    <property type="match status" value="1"/>
</dbReference>
<dbReference type="CDD" id="cd16009">
    <property type="entry name" value="PPM"/>
    <property type="match status" value="1"/>
</dbReference>
<dbReference type="InterPro" id="IPR024052">
    <property type="entry name" value="Phosphopentomutase_DeoB_cap_sf"/>
</dbReference>
<evidence type="ECO:0000259" key="6">
    <source>
        <dbReference type="Pfam" id="PF01676"/>
    </source>
</evidence>
<dbReference type="EMBL" id="CP124616">
    <property type="protein sequence ID" value="WGW05509.1"/>
    <property type="molecule type" value="Genomic_DNA"/>
</dbReference>
<keyword evidence="3 4" id="KW-0464">Manganese</keyword>
<feature type="binding site" evidence="4">
    <location>
        <position position="358"/>
    </location>
    <ligand>
        <name>Mn(2+)</name>
        <dbReference type="ChEBI" id="CHEBI:29035"/>
        <label>2</label>
    </ligand>
</feature>
<dbReference type="NCBIfam" id="NF003766">
    <property type="entry name" value="PRK05362.1"/>
    <property type="match status" value="1"/>
</dbReference>
<accession>A0ABY8QLJ9</accession>
<dbReference type="Proteomes" id="UP001241605">
    <property type="component" value="Chromosome"/>
</dbReference>
<feature type="binding site" evidence="4">
    <location>
        <position position="346"/>
    </location>
    <ligand>
        <name>Mn(2+)</name>
        <dbReference type="ChEBI" id="CHEBI:29035"/>
        <label>1</label>
    </ligand>
</feature>
<reference evidence="7 8" key="1">
    <citation type="submission" date="2023-05" db="EMBL/GenBank/DDBJ databases">
        <title>YMD87, complete Genome.</title>
        <authorList>
            <person name="Zhang J."/>
            <person name="Xu X."/>
        </authorList>
    </citation>
    <scope>NUCLEOTIDE SEQUENCE [LARGE SCALE GENOMIC DNA]</scope>
    <source>
        <strain evidence="7 8">YMD87</strain>
    </source>
</reference>
<gene>
    <name evidence="4" type="primary">deoB</name>
    <name evidence="7" type="ORF">QF118_08170</name>
</gene>
<proteinExistence type="inferred from homology"/>
<keyword evidence="4 7" id="KW-0413">Isomerase</keyword>
<protein>
    <recommendedName>
        <fullName evidence="4 5">Phosphopentomutase</fullName>
        <ecNumber evidence="4 5">5.4.2.7</ecNumber>
    </recommendedName>
    <alternativeName>
        <fullName evidence="4">Phosphodeoxyribomutase</fullName>
    </alternativeName>
</protein>
<feature type="domain" description="Metalloenzyme" evidence="6">
    <location>
        <begin position="3"/>
        <end position="393"/>
    </location>
</feature>
<feature type="binding site" evidence="4">
    <location>
        <position position="310"/>
    </location>
    <ligand>
        <name>Mn(2+)</name>
        <dbReference type="ChEBI" id="CHEBI:29035"/>
        <label>2</label>
    </ligand>
</feature>
<comment type="similarity">
    <text evidence="1 4">Belongs to the phosphopentomutase family.</text>
</comment>
<evidence type="ECO:0000313" key="8">
    <source>
        <dbReference type="Proteomes" id="UP001241605"/>
    </source>
</evidence>
<feature type="binding site" evidence="4">
    <location>
        <position position="10"/>
    </location>
    <ligand>
        <name>Mn(2+)</name>
        <dbReference type="ChEBI" id="CHEBI:29035"/>
        <label>1</label>
    </ligand>
</feature>
<organism evidence="7 8">
    <name type="scientific">Tropicibacter oceani</name>
    <dbReference type="NCBI Taxonomy" id="3058420"/>
    <lineage>
        <taxon>Bacteria</taxon>
        <taxon>Pseudomonadati</taxon>
        <taxon>Pseudomonadota</taxon>
        <taxon>Alphaproteobacteria</taxon>
        <taxon>Rhodobacterales</taxon>
        <taxon>Roseobacteraceae</taxon>
        <taxon>Tropicibacter</taxon>
    </lineage>
</organism>
<evidence type="ECO:0000256" key="1">
    <source>
        <dbReference type="ARBA" id="ARBA00010373"/>
    </source>
</evidence>
<dbReference type="NCBIfam" id="TIGR01696">
    <property type="entry name" value="deoB"/>
    <property type="match status" value="1"/>
</dbReference>
<evidence type="ECO:0000313" key="7">
    <source>
        <dbReference type="EMBL" id="WGW05509.1"/>
    </source>
</evidence>
<feature type="binding site" evidence="4">
    <location>
        <position position="347"/>
    </location>
    <ligand>
        <name>Mn(2+)</name>
        <dbReference type="ChEBI" id="CHEBI:29035"/>
        <label>1</label>
    </ligand>
</feature>
<name>A0ABY8QLJ9_9RHOB</name>
<comment type="cofactor">
    <cofactor evidence="4">
        <name>Mn(2+)</name>
        <dbReference type="ChEBI" id="CHEBI:29035"/>
    </cofactor>
    <text evidence="4">Binds 2 manganese ions.</text>
</comment>
<keyword evidence="8" id="KW-1185">Reference proteome</keyword>
<dbReference type="Gene3D" id="3.40.720.10">
    <property type="entry name" value="Alkaline Phosphatase, subunit A"/>
    <property type="match status" value="1"/>
</dbReference>
<feature type="binding site" evidence="4">
    <location>
        <position position="305"/>
    </location>
    <ligand>
        <name>Mn(2+)</name>
        <dbReference type="ChEBI" id="CHEBI:29035"/>
        <label>2</label>
    </ligand>
</feature>